<keyword evidence="2" id="KW-0677">Repeat</keyword>
<name>A0ABU9FT10_9VIBR</name>
<dbReference type="Gene3D" id="2.160.10.10">
    <property type="entry name" value="Hexapeptide repeat proteins"/>
    <property type="match status" value="1"/>
</dbReference>
<evidence type="ECO:0000256" key="2">
    <source>
        <dbReference type="ARBA" id="ARBA00022737"/>
    </source>
</evidence>
<keyword evidence="1" id="KW-0808">Transferase</keyword>
<comment type="caution">
    <text evidence="4">The sequence shown here is derived from an EMBL/GenBank/DDBJ whole genome shotgun (WGS) entry which is preliminary data.</text>
</comment>
<dbReference type="PIRSF" id="PIRSF000441">
    <property type="entry name" value="CysE"/>
    <property type="match status" value="1"/>
</dbReference>
<protein>
    <submittedName>
        <fullName evidence="4">DapH/DapD/GlmU-related protein</fullName>
    </submittedName>
</protein>
<dbReference type="InterPro" id="IPR018357">
    <property type="entry name" value="Hexapep_transf_CS"/>
</dbReference>
<keyword evidence="3" id="KW-0012">Acyltransferase</keyword>
<dbReference type="InterPro" id="IPR001451">
    <property type="entry name" value="Hexapep"/>
</dbReference>
<organism evidence="4 5">
    <name type="scientific">Vibrio echinoideorum</name>
    <dbReference type="NCBI Taxonomy" id="2100116"/>
    <lineage>
        <taxon>Bacteria</taxon>
        <taxon>Pseudomonadati</taxon>
        <taxon>Pseudomonadota</taxon>
        <taxon>Gammaproteobacteria</taxon>
        <taxon>Vibrionales</taxon>
        <taxon>Vibrionaceae</taxon>
        <taxon>Vibrio</taxon>
    </lineage>
</organism>
<accession>A0ABU9FT10</accession>
<dbReference type="Proteomes" id="UP001377160">
    <property type="component" value="Unassembled WGS sequence"/>
</dbReference>
<dbReference type="Pfam" id="PF00132">
    <property type="entry name" value="Hexapep"/>
    <property type="match status" value="1"/>
</dbReference>
<dbReference type="InterPro" id="IPR011004">
    <property type="entry name" value="Trimer_LpxA-like_sf"/>
</dbReference>
<dbReference type="InterPro" id="IPR005881">
    <property type="entry name" value="Ser_O-AcTrfase"/>
</dbReference>
<dbReference type="PANTHER" id="PTHR42811">
    <property type="entry name" value="SERINE ACETYLTRANSFERASE"/>
    <property type="match status" value="1"/>
</dbReference>
<keyword evidence="5" id="KW-1185">Reference proteome</keyword>
<gene>
    <name evidence="4" type="ORF">V8Z71_13520</name>
</gene>
<dbReference type="SUPFAM" id="SSF51161">
    <property type="entry name" value="Trimeric LpxA-like enzymes"/>
    <property type="match status" value="1"/>
</dbReference>
<reference evidence="4 5" key="1">
    <citation type="submission" date="2024-02" db="EMBL/GenBank/DDBJ databases">
        <title>Bacteria isolated from the canopy kelp, Nereocystis luetkeana.</title>
        <authorList>
            <person name="Pfister C.A."/>
            <person name="Younker I.T."/>
            <person name="Light S.H."/>
        </authorList>
    </citation>
    <scope>NUCLEOTIDE SEQUENCE [LARGE SCALE GENOMIC DNA]</scope>
    <source>
        <strain evidence="4 5">TI.1.15</strain>
    </source>
</reference>
<evidence type="ECO:0000256" key="1">
    <source>
        <dbReference type="ARBA" id="ARBA00022679"/>
    </source>
</evidence>
<evidence type="ECO:0000256" key="3">
    <source>
        <dbReference type="ARBA" id="ARBA00023315"/>
    </source>
</evidence>
<sequence length="127" mass="13271">MFSSVIYKLQFVLFNSAVPHSVSIGKGSRFAYGGIGCVIHARAKIGSNCVIGQGITIGGRSKHESVPTIEDNVFIGAGARILGPITVGSGSIIAPNSVVIDNVSPRSIYGGVPARELKSNINLNEYI</sequence>
<evidence type="ECO:0000313" key="4">
    <source>
        <dbReference type="EMBL" id="MEL0609336.1"/>
    </source>
</evidence>
<dbReference type="EMBL" id="JBANDX010000010">
    <property type="protein sequence ID" value="MEL0609336.1"/>
    <property type="molecule type" value="Genomic_DNA"/>
</dbReference>
<evidence type="ECO:0000313" key="5">
    <source>
        <dbReference type="Proteomes" id="UP001377160"/>
    </source>
</evidence>
<dbReference type="PROSITE" id="PS00101">
    <property type="entry name" value="HEXAPEP_TRANSFERASES"/>
    <property type="match status" value="1"/>
</dbReference>
<dbReference type="RefSeq" id="WP_341635344.1">
    <property type="nucleotide sequence ID" value="NZ_JBANDX010000010.1"/>
</dbReference>
<proteinExistence type="predicted"/>